<dbReference type="OrthoDB" id="9799209at2"/>
<evidence type="ECO:0000256" key="2">
    <source>
        <dbReference type="ARBA" id="ARBA00008017"/>
    </source>
</evidence>
<feature type="transmembrane region" description="Helical" evidence="7">
    <location>
        <begin position="387"/>
        <end position="413"/>
    </location>
</feature>
<dbReference type="InterPro" id="IPR006685">
    <property type="entry name" value="MscS_channel_2nd"/>
</dbReference>
<evidence type="ECO:0000313" key="10">
    <source>
        <dbReference type="EMBL" id="OWT65881.1"/>
    </source>
</evidence>
<feature type="transmembrane region" description="Helical" evidence="7">
    <location>
        <begin position="486"/>
        <end position="504"/>
    </location>
</feature>
<evidence type="ECO:0000256" key="1">
    <source>
        <dbReference type="ARBA" id="ARBA00004651"/>
    </source>
</evidence>
<sequence length="760" mass="80434">MDSVQNSLKQPLDDAQLVQLRATVQDAQAQAKQAATQIEPQLTSVKARQAELGSVPAGTQEAPDVAAQRAQLGKSSSTLDSQLKLARLITVEGDQAVEQIQTLRRSQFQARLGARTDSVFGVPFWAELAQEWPRDAHRRFVPLGNELAGYVRAAPARVWVLVLLGVALLLVLRVLAGRALMRFSTTHVPSGRLRRSLYAVVRVVMAVAVPGLIATALHTGIDWSAALPDGLDALLSWLVGLLCFGGLVAGLGRALLAADRPSWRLPHLSDGVAQGLRRFPLLLSVVIVLGWAAQHLAAQVNASLSTTVFLDCLTGLLTTAILAAGLLRARRLRQATADTSDKGPAPALPIWASALMAAAWTALAISAVCLVAGYVAFGGFLARQVVWVVTVLGVAYLLSVLVEDGCASLLAAVKRGAPDGPDPGPMLRARCQALVLAAGLVRLAIVLITLMLLLIPFGEGPSEWISRFNQLYTGISIGEAQIRPTSVFLAALVLILGFACIRVLQRWLLARYLPATSLDRGMQYSAATLFGYAGYVLIVALALSAAGIGLERVAWIASALSVGIGFGLQAVVQNFVSGLILLAERPVKVGDWVTLGGVEGDIRRINVRATEIQMSDRSTVVVPNSEFITKIVRNVTHANPLGRVLIKLPMPLSTDADRARGLMLDALREHNGVLDEPAPSVLLEGLDAGGLVFNLIGYVVSPRAASGVRSDLLFDVLRRLREAGLPLSTPSTMLLAEAKPAGPVLPPTSAAAPGSASVAE</sequence>
<dbReference type="InterPro" id="IPR052702">
    <property type="entry name" value="MscS-like_channel"/>
</dbReference>
<keyword evidence="6 7" id="KW-0472">Membrane</keyword>
<dbReference type="Gene3D" id="1.10.287.1260">
    <property type="match status" value="1"/>
</dbReference>
<evidence type="ECO:0000259" key="8">
    <source>
        <dbReference type="Pfam" id="PF00924"/>
    </source>
</evidence>
<feature type="transmembrane region" description="Helical" evidence="7">
    <location>
        <begin position="237"/>
        <end position="258"/>
    </location>
</feature>
<keyword evidence="11" id="KW-1185">Reference proteome</keyword>
<reference evidence="11" key="1">
    <citation type="submission" date="2017-06" db="EMBL/GenBank/DDBJ databases">
        <title>Herbaspirillum phytohormonus sp. nov., isolated from the root nodule of Robinia pseudoacacia in lead-zinc mine.</title>
        <authorList>
            <person name="Fan M."/>
            <person name="Lin Y."/>
        </authorList>
    </citation>
    <scope>NUCLEOTIDE SEQUENCE [LARGE SCALE GENOMIC DNA]</scope>
    <source>
        <strain evidence="11">SC-089</strain>
    </source>
</reference>
<feature type="domain" description="Mechanosensitive ion channel MscS" evidence="8">
    <location>
        <begin position="571"/>
        <end position="637"/>
    </location>
</feature>
<comment type="caution">
    <text evidence="10">The sequence shown here is derived from an EMBL/GenBank/DDBJ whole genome shotgun (WGS) entry which is preliminary data.</text>
</comment>
<dbReference type="InterPro" id="IPR010920">
    <property type="entry name" value="LSM_dom_sf"/>
</dbReference>
<dbReference type="PANTHER" id="PTHR30347:SF9">
    <property type="entry name" value="MINICONDUCTANCE MECHANOSENSITIVE CHANNEL MSCM"/>
    <property type="match status" value="1"/>
</dbReference>
<dbReference type="InterPro" id="IPR022249">
    <property type="entry name" value="DUF3772"/>
</dbReference>
<feature type="transmembrane region" description="Helical" evidence="7">
    <location>
        <begin position="158"/>
        <end position="176"/>
    </location>
</feature>
<evidence type="ECO:0000313" key="11">
    <source>
        <dbReference type="Proteomes" id="UP000214603"/>
    </source>
</evidence>
<comment type="subcellular location">
    <subcellularLocation>
        <location evidence="1">Cell membrane</location>
        <topology evidence="1">Multi-pass membrane protein</topology>
    </subcellularLocation>
</comment>
<gene>
    <name evidence="10" type="ORF">CEY11_02915</name>
</gene>
<proteinExistence type="inferred from homology"/>
<keyword evidence="5 7" id="KW-1133">Transmembrane helix</keyword>
<dbReference type="InterPro" id="IPR011066">
    <property type="entry name" value="MscS_channel_C_sf"/>
</dbReference>
<dbReference type="PANTHER" id="PTHR30347">
    <property type="entry name" value="POTASSIUM CHANNEL RELATED"/>
    <property type="match status" value="1"/>
</dbReference>
<keyword evidence="3" id="KW-1003">Cell membrane</keyword>
<keyword evidence="4 7" id="KW-0812">Transmembrane</keyword>
<feature type="transmembrane region" description="Helical" evidence="7">
    <location>
        <begin position="304"/>
        <end position="327"/>
    </location>
</feature>
<feature type="transmembrane region" description="Helical" evidence="7">
    <location>
        <begin position="197"/>
        <end position="217"/>
    </location>
</feature>
<accession>A0A225N1Z5</accession>
<feature type="transmembrane region" description="Helical" evidence="7">
    <location>
        <begin position="434"/>
        <end position="457"/>
    </location>
</feature>
<dbReference type="AlphaFoldDB" id="A0A225N1Z5"/>
<dbReference type="GO" id="GO:0008381">
    <property type="term" value="F:mechanosensitive monoatomic ion channel activity"/>
    <property type="evidence" value="ECO:0007669"/>
    <property type="project" value="UniProtKB-ARBA"/>
</dbReference>
<dbReference type="Pfam" id="PF00924">
    <property type="entry name" value="MS_channel_2nd"/>
    <property type="match status" value="1"/>
</dbReference>
<evidence type="ECO:0000256" key="5">
    <source>
        <dbReference type="ARBA" id="ARBA00022989"/>
    </source>
</evidence>
<feature type="transmembrane region" description="Helical" evidence="7">
    <location>
        <begin position="279"/>
        <end position="298"/>
    </location>
</feature>
<evidence type="ECO:0000256" key="6">
    <source>
        <dbReference type="ARBA" id="ARBA00023136"/>
    </source>
</evidence>
<evidence type="ECO:0000256" key="4">
    <source>
        <dbReference type="ARBA" id="ARBA00022692"/>
    </source>
</evidence>
<dbReference type="SUPFAM" id="SSF82861">
    <property type="entry name" value="Mechanosensitive channel protein MscS (YggB), transmembrane region"/>
    <property type="match status" value="1"/>
</dbReference>
<evidence type="ECO:0000256" key="3">
    <source>
        <dbReference type="ARBA" id="ARBA00022475"/>
    </source>
</evidence>
<dbReference type="Pfam" id="PF12607">
    <property type="entry name" value="DUF3772"/>
    <property type="match status" value="1"/>
</dbReference>
<dbReference type="SUPFAM" id="SSF50182">
    <property type="entry name" value="Sm-like ribonucleoproteins"/>
    <property type="match status" value="1"/>
</dbReference>
<dbReference type="InterPro" id="IPR023408">
    <property type="entry name" value="MscS_beta-dom_sf"/>
</dbReference>
<name>A0A225N1Z5_9BURK</name>
<evidence type="ECO:0000259" key="9">
    <source>
        <dbReference type="Pfam" id="PF12607"/>
    </source>
</evidence>
<feature type="transmembrane region" description="Helical" evidence="7">
    <location>
        <begin position="524"/>
        <end position="548"/>
    </location>
</feature>
<dbReference type="GO" id="GO:0005886">
    <property type="term" value="C:plasma membrane"/>
    <property type="evidence" value="ECO:0007669"/>
    <property type="project" value="UniProtKB-SubCell"/>
</dbReference>
<evidence type="ECO:0000256" key="7">
    <source>
        <dbReference type="SAM" id="Phobius"/>
    </source>
</evidence>
<dbReference type="InterPro" id="IPR011014">
    <property type="entry name" value="MscS_channel_TM-2"/>
</dbReference>
<dbReference type="Gene3D" id="3.30.70.100">
    <property type="match status" value="1"/>
</dbReference>
<comment type="similarity">
    <text evidence="2">Belongs to the MscS (TC 1.A.23) family.</text>
</comment>
<feature type="domain" description="DUF3772" evidence="9">
    <location>
        <begin position="83"/>
        <end position="138"/>
    </location>
</feature>
<feature type="transmembrane region" description="Helical" evidence="7">
    <location>
        <begin position="348"/>
        <end position="375"/>
    </location>
</feature>
<feature type="transmembrane region" description="Helical" evidence="7">
    <location>
        <begin position="554"/>
        <end position="582"/>
    </location>
</feature>
<dbReference type="EMBL" id="NJIH01000002">
    <property type="protein sequence ID" value="OWT65881.1"/>
    <property type="molecule type" value="Genomic_DNA"/>
</dbReference>
<organism evidence="10 11">
    <name type="scientific">Candidimonas nitroreducens</name>
    <dbReference type="NCBI Taxonomy" id="683354"/>
    <lineage>
        <taxon>Bacteria</taxon>
        <taxon>Pseudomonadati</taxon>
        <taxon>Pseudomonadota</taxon>
        <taxon>Betaproteobacteria</taxon>
        <taxon>Burkholderiales</taxon>
        <taxon>Alcaligenaceae</taxon>
        <taxon>Candidimonas</taxon>
    </lineage>
</organism>
<protein>
    <submittedName>
        <fullName evidence="10">Mechanosensitive ion channel protein</fullName>
    </submittedName>
</protein>
<dbReference type="SUPFAM" id="SSF82689">
    <property type="entry name" value="Mechanosensitive channel protein MscS (YggB), C-terminal domain"/>
    <property type="match status" value="1"/>
</dbReference>
<dbReference type="Proteomes" id="UP000214603">
    <property type="component" value="Unassembled WGS sequence"/>
</dbReference>
<dbReference type="Gene3D" id="2.30.30.60">
    <property type="match status" value="1"/>
</dbReference>